<feature type="compositionally biased region" description="Acidic residues" evidence="22">
    <location>
        <begin position="578"/>
        <end position="589"/>
    </location>
</feature>
<evidence type="ECO:0000256" key="18">
    <source>
        <dbReference type="PIRSR" id="PIRSR001191-2"/>
    </source>
</evidence>
<dbReference type="InterPro" id="IPR024079">
    <property type="entry name" value="MetalloPept_cat_dom_sf"/>
</dbReference>
<feature type="repeat" description="Hemopexin" evidence="21">
    <location>
        <begin position="354"/>
        <end position="402"/>
    </location>
</feature>
<dbReference type="SUPFAM" id="SSF55486">
    <property type="entry name" value="Metalloproteases ('zincins'), catalytic domain"/>
    <property type="match status" value="1"/>
</dbReference>
<keyword evidence="16" id="KW-1015">Disulfide bond</keyword>
<feature type="binding site" evidence="19">
    <location>
        <position position="221"/>
    </location>
    <ligand>
        <name>Ca(2+)</name>
        <dbReference type="ChEBI" id="CHEBI:29108"/>
        <label>2</label>
    </ligand>
</feature>
<feature type="repeat" description="Hemopexin" evidence="21">
    <location>
        <begin position="443"/>
        <end position="491"/>
    </location>
</feature>
<evidence type="ECO:0000256" key="5">
    <source>
        <dbReference type="ARBA" id="ARBA00022692"/>
    </source>
</evidence>
<dbReference type="PIRSF" id="PIRSF001191">
    <property type="entry name" value="Peptidase_M10A_matrix"/>
    <property type="match status" value="1"/>
</dbReference>
<feature type="binding site" evidence="19">
    <location>
        <position position="223"/>
    </location>
    <ligand>
        <name>Ca(2+)</name>
        <dbReference type="ChEBI" id="CHEBI:29108"/>
        <label>2</label>
    </ligand>
</feature>
<feature type="modified residue" description="Phosphotyrosine; by PKDCC" evidence="20">
    <location>
        <position position="430"/>
    </location>
</feature>
<dbReference type="InterPro" id="IPR000585">
    <property type="entry name" value="Hemopexin-like_dom"/>
</dbReference>
<feature type="binding site" evidence="19">
    <location>
        <position position="407"/>
    </location>
    <ligand>
        <name>Ca(2+)</name>
        <dbReference type="ChEBI" id="CHEBI:29108"/>
        <label>4</label>
    </ligand>
</feature>
<feature type="active site" evidence="17">
    <location>
        <position position="251"/>
    </location>
</feature>
<dbReference type="InterPro" id="IPR001818">
    <property type="entry name" value="Pept_M10_metallopeptidase"/>
</dbReference>
<evidence type="ECO:0000256" key="3">
    <source>
        <dbReference type="ARBA" id="ARBA00022670"/>
    </source>
</evidence>
<comment type="subcellular location">
    <subcellularLocation>
        <location evidence="1">Membrane</location>
        <topology evidence="1">Single-pass type I membrane protein</topology>
    </subcellularLocation>
</comment>
<dbReference type="PANTHER" id="PTHR10201:SF25">
    <property type="entry name" value="MATRIX METALLOPROTEINASE-15"/>
    <property type="match status" value="1"/>
</dbReference>
<evidence type="ECO:0000259" key="24">
    <source>
        <dbReference type="SMART" id="SM00235"/>
    </source>
</evidence>
<feature type="binding site" evidence="19">
    <location>
        <position position="205"/>
    </location>
    <ligand>
        <name>Ca(2+)</name>
        <dbReference type="ChEBI" id="CHEBI:29108"/>
        <label>3</label>
    </ligand>
</feature>
<dbReference type="Ensembl" id="ENSCSET00000033549.1">
    <property type="protein sequence ID" value="ENSCSEP00000033125.1"/>
    <property type="gene ID" value="ENSCSEG00000021264.1"/>
</dbReference>
<evidence type="ECO:0000256" key="12">
    <source>
        <dbReference type="ARBA" id="ARBA00022989"/>
    </source>
</evidence>
<dbReference type="Pfam" id="PF00045">
    <property type="entry name" value="Hemopexin"/>
    <property type="match status" value="3"/>
</dbReference>
<accession>A0A3P8X673</accession>
<feature type="transmembrane region" description="Helical" evidence="23">
    <location>
        <begin position="12"/>
        <end position="32"/>
    </location>
</feature>
<dbReference type="InterPro" id="IPR006026">
    <property type="entry name" value="Peptidase_Metallo"/>
</dbReference>
<evidence type="ECO:0000256" key="6">
    <source>
        <dbReference type="ARBA" id="ARBA00022723"/>
    </source>
</evidence>
<feature type="binding site" evidence="19">
    <location>
        <position position="199"/>
    </location>
    <ligand>
        <name>Zn(2+)</name>
        <dbReference type="ChEBI" id="CHEBI:29105"/>
        <label>1</label>
    </ligand>
</feature>
<dbReference type="Gene3D" id="2.110.10.10">
    <property type="entry name" value="Hemopexin-like domain"/>
    <property type="match status" value="1"/>
</dbReference>
<dbReference type="GO" id="GO:0030574">
    <property type="term" value="P:collagen catabolic process"/>
    <property type="evidence" value="ECO:0007669"/>
    <property type="project" value="TreeGrafter"/>
</dbReference>
<feature type="binding site" evidence="18">
    <location>
        <position position="250"/>
    </location>
    <ligand>
        <name>Zn(2+)</name>
        <dbReference type="ChEBI" id="CHEBI:29105"/>
        <label>2</label>
        <note>catalytic</note>
    </ligand>
</feature>
<feature type="binding site" evidence="19">
    <location>
        <position position="362"/>
    </location>
    <ligand>
        <name>Ca(2+)</name>
        <dbReference type="ChEBI" id="CHEBI:29108"/>
        <label>4</label>
    </ligand>
</feature>
<evidence type="ECO:0000313" key="26">
    <source>
        <dbReference type="Proteomes" id="UP000265120"/>
    </source>
</evidence>
<dbReference type="SMART" id="SM00120">
    <property type="entry name" value="HX"/>
    <property type="match status" value="4"/>
</dbReference>
<evidence type="ECO:0000256" key="17">
    <source>
        <dbReference type="PIRSR" id="PIRSR001191-1"/>
    </source>
</evidence>
<dbReference type="GO" id="GO:0008270">
    <property type="term" value="F:zinc ion binding"/>
    <property type="evidence" value="ECO:0007669"/>
    <property type="project" value="InterPro"/>
</dbReference>
<dbReference type="AlphaFoldDB" id="A0A3P8X673"/>
<dbReference type="SUPFAM" id="SSF50923">
    <property type="entry name" value="Hemopexin-like domain"/>
    <property type="match status" value="1"/>
</dbReference>
<dbReference type="PRINTS" id="PR00138">
    <property type="entry name" value="MATRIXIN"/>
</dbReference>
<dbReference type="Proteomes" id="UP000265120">
    <property type="component" value="Chromosome 6"/>
</dbReference>
<feature type="region of interest" description="Disordered" evidence="22">
    <location>
        <begin position="293"/>
        <end position="357"/>
    </location>
</feature>
<organism evidence="25 26">
    <name type="scientific">Cynoglossus semilaevis</name>
    <name type="common">Tongue sole</name>
    <dbReference type="NCBI Taxonomy" id="244447"/>
    <lineage>
        <taxon>Eukaryota</taxon>
        <taxon>Metazoa</taxon>
        <taxon>Chordata</taxon>
        <taxon>Craniata</taxon>
        <taxon>Vertebrata</taxon>
        <taxon>Euteleostomi</taxon>
        <taxon>Actinopterygii</taxon>
        <taxon>Neopterygii</taxon>
        <taxon>Teleostei</taxon>
        <taxon>Neoteleostei</taxon>
        <taxon>Acanthomorphata</taxon>
        <taxon>Carangaria</taxon>
        <taxon>Pleuronectiformes</taxon>
        <taxon>Pleuronectoidei</taxon>
        <taxon>Cynoglossidae</taxon>
        <taxon>Cynoglossinae</taxon>
        <taxon>Cynoglossus</taxon>
    </lineage>
</organism>
<evidence type="ECO:0000256" key="13">
    <source>
        <dbReference type="ARBA" id="ARBA00023049"/>
    </source>
</evidence>
<protein>
    <submittedName>
        <fullName evidence="25">Matrix metallopeptidase 15</fullName>
    </submittedName>
</protein>
<dbReference type="InterPro" id="IPR036375">
    <property type="entry name" value="Hemopexin-like_dom_sf"/>
</dbReference>
<evidence type="ECO:0000256" key="11">
    <source>
        <dbReference type="ARBA" id="ARBA00022837"/>
    </source>
</evidence>
<dbReference type="STRING" id="244447.ENSCSEP00000033125"/>
<dbReference type="PROSITE" id="PS00024">
    <property type="entry name" value="HEMOPEXIN"/>
    <property type="match status" value="1"/>
</dbReference>
<feature type="transmembrane region" description="Helical" evidence="23">
    <location>
        <begin position="603"/>
        <end position="627"/>
    </location>
</feature>
<feature type="binding site" evidence="19">
    <location>
        <position position="449"/>
    </location>
    <ligand>
        <name>Ca(2+)</name>
        <dbReference type="ChEBI" id="CHEBI:29108"/>
        <label>5</label>
    </ligand>
</feature>
<keyword evidence="12 23" id="KW-1133">Transmembrane helix</keyword>
<feature type="binding site" evidence="19">
    <location>
        <position position="187"/>
    </location>
    <ligand>
        <name>Ca(2+)</name>
        <dbReference type="ChEBI" id="CHEBI:29108"/>
        <label>2</label>
    </ligand>
</feature>
<dbReference type="InterPro" id="IPR018487">
    <property type="entry name" value="Hemopexin-like_repeat"/>
</dbReference>
<reference evidence="25" key="3">
    <citation type="submission" date="2025-09" db="UniProtKB">
        <authorList>
            <consortium name="Ensembl"/>
        </authorList>
    </citation>
    <scope>IDENTIFICATION</scope>
</reference>
<feature type="domain" description="Peptidase metallopeptidase" evidence="24">
    <location>
        <begin position="121"/>
        <end position="296"/>
    </location>
</feature>
<keyword evidence="13" id="KW-0482">Metalloprotease</keyword>
<dbReference type="SUPFAM" id="SSF47090">
    <property type="entry name" value="PGBD-like"/>
    <property type="match status" value="1"/>
</dbReference>
<dbReference type="Pfam" id="PF00413">
    <property type="entry name" value="Peptidase_M10"/>
    <property type="match status" value="1"/>
</dbReference>
<dbReference type="Pfam" id="PF11857">
    <property type="entry name" value="DUF3377"/>
    <property type="match status" value="1"/>
</dbReference>
<feature type="binding site" evidence="19">
    <location>
        <position position="204"/>
    </location>
    <ligand>
        <name>Ca(2+)</name>
        <dbReference type="ChEBI" id="CHEBI:29108"/>
        <label>3</label>
    </ligand>
</feature>
<dbReference type="InterPro" id="IPR021190">
    <property type="entry name" value="Pept_M10A"/>
</dbReference>
<dbReference type="GO" id="GO:0004222">
    <property type="term" value="F:metalloendopeptidase activity"/>
    <property type="evidence" value="ECO:0007669"/>
    <property type="project" value="InterPro"/>
</dbReference>
<reference evidence="25 26" key="1">
    <citation type="journal article" date="2014" name="Nat. Genet.">
        <title>Whole-genome sequence of a flatfish provides insights into ZW sex chromosome evolution and adaptation to a benthic lifestyle.</title>
        <authorList>
            <person name="Chen S."/>
            <person name="Zhang G."/>
            <person name="Shao C."/>
            <person name="Huang Q."/>
            <person name="Liu G."/>
            <person name="Zhang P."/>
            <person name="Song W."/>
            <person name="An N."/>
            <person name="Chalopin D."/>
            <person name="Volff J.N."/>
            <person name="Hong Y."/>
            <person name="Li Q."/>
            <person name="Sha Z."/>
            <person name="Zhou H."/>
            <person name="Xie M."/>
            <person name="Yu Q."/>
            <person name="Liu Y."/>
            <person name="Xiang H."/>
            <person name="Wang N."/>
            <person name="Wu K."/>
            <person name="Yang C."/>
            <person name="Zhou Q."/>
            <person name="Liao X."/>
            <person name="Yang L."/>
            <person name="Hu Q."/>
            <person name="Zhang J."/>
            <person name="Meng L."/>
            <person name="Jin L."/>
            <person name="Tian Y."/>
            <person name="Lian J."/>
            <person name="Yang J."/>
            <person name="Miao G."/>
            <person name="Liu S."/>
            <person name="Liang Z."/>
            <person name="Yan F."/>
            <person name="Li Y."/>
            <person name="Sun B."/>
            <person name="Zhang H."/>
            <person name="Zhang J."/>
            <person name="Zhu Y."/>
            <person name="Du M."/>
            <person name="Zhao Y."/>
            <person name="Schartl M."/>
            <person name="Tang Q."/>
            <person name="Wang J."/>
        </authorList>
    </citation>
    <scope>NUCLEOTIDE SEQUENCE</scope>
</reference>
<dbReference type="PROSITE" id="PS51642">
    <property type="entry name" value="HEMOPEXIN_2"/>
    <property type="match status" value="3"/>
</dbReference>
<dbReference type="GeneTree" id="ENSGT00940000156939"/>
<feature type="binding site" evidence="19">
    <location>
        <position position="230"/>
    </location>
    <ligand>
        <name>Ca(2+)</name>
        <dbReference type="ChEBI" id="CHEBI:29108"/>
        <label>3</label>
    </ligand>
</feature>
<evidence type="ECO:0000256" key="22">
    <source>
        <dbReference type="SAM" id="MobiDB-lite"/>
    </source>
</evidence>
<feature type="binding site" evidence="19">
    <location>
        <position position="230"/>
    </location>
    <ligand>
        <name>Ca(2+)</name>
        <dbReference type="ChEBI" id="CHEBI:29108"/>
        <label>1</label>
    </ligand>
</feature>
<dbReference type="FunFam" id="3.40.390.10:FF:000023">
    <property type="entry name" value="Matrix metalloproteinase-14 preproprotein"/>
    <property type="match status" value="1"/>
</dbReference>
<feature type="binding site" evidence="19">
    <location>
        <position position="268"/>
    </location>
    <ligand>
        <name>Zn(2+)</name>
        <dbReference type="ChEBI" id="CHEBI:29105"/>
        <label>2</label>
        <note>catalytic</note>
    </ligand>
</feature>
<feature type="binding site" evidence="18">
    <location>
        <position position="254"/>
    </location>
    <ligand>
        <name>Zn(2+)</name>
        <dbReference type="ChEBI" id="CHEBI:29105"/>
        <label>2</label>
        <note>catalytic</note>
    </ligand>
</feature>
<evidence type="ECO:0000256" key="8">
    <source>
        <dbReference type="ARBA" id="ARBA00022737"/>
    </source>
</evidence>
<evidence type="ECO:0000256" key="15">
    <source>
        <dbReference type="ARBA" id="ARBA00023145"/>
    </source>
</evidence>
<keyword evidence="5 23" id="KW-0812">Transmembrane</keyword>
<dbReference type="InterPro" id="IPR002477">
    <property type="entry name" value="Peptidoglycan-bd-like"/>
</dbReference>
<sequence>MAVRQQWTQMSIIIIIFITVSSLCSVVLSSSVTEEEEGFNAEAWLRRFGYLSQASRQMSTMQSSQILSKAIGDMQRFYGLEVTGEMDAATVTAMRRPRCGLPDRKPEEMADAARKKRYTLTGQQWNKDHITFSIMNQLIPSSLGEERTFGAIRRAFDAWRRVTPLTFEELPAEGDIRTNGSQSQLADILLLFASGFHGDMSLFDGEGGSLAHAYYPGPGIGGDTHFDAEEPWTLDNENPAGIDLFLVAVHELGHALGLEHSDNPSAIMAPFYQWIHTDNFTLHEDDIRGIQYIYEPRPGPTSTPPSPTTTTAASEPDPVTPPIKKDVPPAPPPRPPPRPPAPPRPPKVPDNQAPDICDGNFDTVTMLRGEMFVFKGRWFWRVLRNRVLDSYPMPISVFWNGLPNDIDAAYERHDGKFVFFKGTADVLPGYPQPLHEYGRGVPTQRIDTAIWWEPNGHTYFFSGDRYWRYNEESRTTDRDFPKPLNRWGRIPHSPRGAFLSEDGAFTYFYKGSNYWRFDNLRSEADQGYPRSILRDFMGCVQAPVPEPDVDPEKRPENEPVQPTDPSKKPDEGQTTESDVTDGDEDEDEDVKVAVTVAESESKVMTLIMVTVPLVLILIILVLIYAIIRTLQNKETPRSLVHCKRSMQEWV</sequence>
<evidence type="ECO:0000256" key="1">
    <source>
        <dbReference type="ARBA" id="ARBA00004479"/>
    </source>
</evidence>
<keyword evidence="9" id="KW-0378">Hydrolase</keyword>
<dbReference type="OMA" id="APFYQWS"/>
<dbReference type="CDD" id="cd04278">
    <property type="entry name" value="ZnMc_MMP"/>
    <property type="match status" value="1"/>
</dbReference>
<proteinExistence type="inferred from homology"/>
<feature type="compositionally biased region" description="Pro residues" evidence="22">
    <location>
        <begin position="328"/>
        <end position="348"/>
    </location>
</feature>
<evidence type="ECO:0000256" key="7">
    <source>
        <dbReference type="ARBA" id="ARBA00022729"/>
    </source>
</evidence>
<comment type="cofactor">
    <cofactor evidence="19">
        <name>Ca(2+)</name>
        <dbReference type="ChEBI" id="CHEBI:29108"/>
    </cofactor>
    <text evidence="19">Can bind about 5 Ca(2+) ions per subunit.</text>
</comment>
<evidence type="ECO:0000256" key="20">
    <source>
        <dbReference type="PIRSR" id="PIRSR621190-4"/>
    </source>
</evidence>
<name>A0A3P8X673_CYNSE</name>
<comment type="cofactor">
    <cofactor evidence="19">
        <name>Zn(2+)</name>
        <dbReference type="ChEBI" id="CHEBI:29105"/>
    </cofactor>
    <text evidence="19">Binds 2 Zn(2+) ions per subunit.</text>
</comment>
<feature type="repeat" description="Hemopexin" evidence="21">
    <location>
        <begin position="492"/>
        <end position="539"/>
    </location>
</feature>
<feature type="binding site" evidence="19">
    <location>
        <position position="227"/>
    </location>
    <ligand>
        <name>Ca(2+)</name>
        <dbReference type="ChEBI" id="CHEBI:29108"/>
        <label>3</label>
    </ligand>
</feature>
<keyword evidence="15" id="KW-0865">Zymogen</keyword>
<evidence type="ECO:0000256" key="9">
    <source>
        <dbReference type="ARBA" id="ARBA00022801"/>
    </source>
</evidence>
<feature type="binding site" evidence="18">
    <location>
        <position position="260"/>
    </location>
    <ligand>
        <name>Zn(2+)</name>
        <dbReference type="ChEBI" id="CHEBI:29105"/>
        <label>2</label>
        <note>catalytic</note>
    </ligand>
</feature>
<evidence type="ECO:0000256" key="10">
    <source>
        <dbReference type="ARBA" id="ARBA00022833"/>
    </source>
</evidence>
<feature type="binding site" evidence="19">
    <location>
        <position position="212"/>
    </location>
    <ligand>
        <name>Zn(2+)</name>
        <dbReference type="ChEBI" id="CHEBI:29105"/>
        <label>1</label>
    </ligand>
</feature>
<dbReference type="InterPro" id="IPR018486">
    <property type="entry name" value="Hemopexin_CS"/>
</dbReference>
<feature type="binding site" evidence="19">
    <location>
        <position position="197"/>
    </location>
    <ligand>
        <name>Zn(2+)</name>
        <dbReference type="ChEBI" id="CHEBI:29105"/>
        <label>1</label>
    </ligand>
</feature>
<keyword evidence="6 18" id="KW-0479">Metal-binding</keyword>
<dbReference type="FunFam" id="2.110.10.10:FF:000001">
    <property type="entry name" value="Matrix metallopeptidase 24"/>
    <property type="match status" value="1"/>
</dbReference>
<reference evidence="25" key="2">
    <citation type="submission" date="2025-08" db="UniProtKB">
        <authorList>
            <consortium name="Ensembl"/>
        </authorList>
    </citation>
    <scope>IDENTIFICATION</scope>
</reference>
<dbReference type="GO" id="GO:0016020">
    <property type="term" value="C:membrane"/>
    <property type="evidence" value="ECO:0007669"/>
    <property type="project" value="UniProtKB-SubCell"/>
</dbReference>
<dbReference type="InterPro" id="IPR021805">
    <property type="entry name" value="Pept_M10A_metallopeptidase_C"/>
</dbReference>
<keyword evidence="14 23" id="KW-0472">Membrane</keyword>
<evidence type="ECO:0000256" key="14">
    <source>
        <dbReference type="ARBA" id="ARBA00023136"/>
    </source>
</evidence>
<evidence type="ECO:0000256" key="2">
    <source>
        <dbReference type="ARBA" id="ARBA00010370"/>
    </source>
</evidence>
<dbReference type="GO" id="GO:0030198">
    <property type="term" value="P:extracellular matrix organization"/>
    <property type="evidence" value="ECO:0007669"/>
    <property type="project" value="TreeGrafter"/>
</dbReference>
<evidence type="ECO:0000256" key="21">
    <source>
        <dbReference type="PROSITE-ProRule" id="PRU01011"/>
    </source>
</evidence>
<dbReference type="CDD" id="cd00094">
    <property type="entry name" value="HX"/>
    <property type="match status" value="1"/>
</dbReference>
<evidence type="ECO:0000256" key="16">
    <source>
        <dbReference type="ARBA" id="ARBA00023157"/>
    </source>
</evidence>
<evidence type="ECO:0000313" key="25">
    <source>
        <dbReference type="Ensembl" id="ENSCSEP00000033125.1"/>
    </source>
</evidence>
<feature type="compositionally biased region" description="Pro residues" evidence="22">
    <location>
        <begin position="297"/>
        <end position="307"/>
    </location>
</feature>
<comment type="similarity">
    <text evidence="2">Belongs to the peptidase M10A family.</text>
</comment>
<keyword evidence="10 18" id="KW-0862">Zinc</keyword>
<keyword evidence="8" id="KW-0677">Repeat</keyword>
<keyword evidence="3" id="KW-0645">Protease</keyword>
<keyword evidence="7" id="KW-0732">Signal</keyword>
<dbReference type="GO" id="GO:0006508">
    <property type="term" value="P:proteolysis"/>
    <property type="evidence" value="ECO:0007669"/>
    <property type="project" value="UniProtKB-KW"/>
</dbReference>
<dbReference type="SMART" id="SM00235">
    <property type="entry name" value="ZnMc"/>
    <property type="match status" value="1"/>
</dbReference>
<dbReference type="PANTHER" id="PTHR10201">
    <property type="entry name" value="MATRIX METALLOPROTEINASE"/>
    <property type="match status" value="1"/>
</dbReference>
<keyword evidence="11 19" id="KW-0106">Calcium</keyword>
<dbReference type="InParanoid" id="A0A3P8X673"/>
<keyword evidence="26" id="KW-1185">Reference proteome</keyword>
<dbReference type="InterPro" id="IPR033739">
    <property type="entry name" value="M10A_MMP"/>
</dbReference>
<feature type="region of interest" description="Disordered" evidence="22">
    <location>
        <begin position="543"/>
        <end position="589"/>
    </location>
</feature>
<dbReference type="Pfam" id="PF01471">
    <property type="entry name" value="PG_binding_1"/>
    <property type="match status" value="1"/>
</dbReference>
<dbReference type="InterPro" id="IPR036365">
    <property type="entry name" value="PGBD-like_sf"/>
</dbReference>
<evidence type="ECO:0000256" key="19">
    <source>
        <dbReference type="PIRSR" id="PIRSR621190-2"/>
    </source>
</evidence>
<evidence type="ECO:0000256" key="23">
    <source>
        <dbReference type="SAM" id="Phobius"/>
    </source>
</evidence>
<dbReference type="Gene3D" id="3.40.390.10">
    <property type="entry name" value="Collagenase (Catalytic Domain)"/>
    <property type="match status" value="1"/>
</dbReference>
<feature type="binding site" description="in inhibited form" evidence="19">
    <location>
        <position position="99"/>
    </location>
    <ligand>
        <name>Zn(2+)</name>
        <dbReference type="ChEBI" id="CHEBI:29105"/>
        <label>2</label>
        <note>catalytic</note>
    </ligand>
</feature>
<dbReference type="GO" id="GO:0031012">
    <property type="term" value="C:extracellular matrix"/>
    <property type="evidence" value="ECO:0007669"/>
    <property type="project" value="InterPro"/>
</dbReference>
<keyword evidence="4" id="KW-0165">Cleavage on pair of basic residues</keyword>
<feature type="binding site" evidence="19">
    <location>
        <position position="409"/>
    </location>
    <ligand>
        <name>Ca(2+)</name>
        <dbReference type="ChEBI" id="CHEBI:29108"/>
        <label>5</label>
    </ligand>
</feature>
<dbReference type="GO" id="GO:0005615">
    <property type="term" value="C:extracellular space"/>
    <property type="evidence" value="ECO:0007669"/>
    <property type="project" value="TreeGrafter"/>
</dbReference>
<evidence type="ECO:0000256" key="4">
    <source>
        <dbReference type="ARBA" id="ARBA00022685"/>
    </source>
</evidence>
<feature type="binding site" evidence="19">
    <location>
        <position position="225"/>
    </location>
    <ligand>
        <name>Zn(2+)</name>
        <dbReference type="ChEBI" id="CHEBI:29105"/>
        <label>1</label>
    </ligand>
</feature>